<comment type="caution">
    <text evidence="3">The sequence shown here is derived from an EMBL/GenBank/DDBJ whole genome shotgun (WGS) entry which is preliminary data.</text>
</comment>
<feature type="region of interest" description="Disordered" evidence="1">
    <location>
        <begin position="261"/>
        <end position="282"/>
    </location>
</feature>
<reference evidence="3 15" key="1">
    <citation type="submission" date="2018-09" db="EMBL/GenBank/DDBJ databases">
        <title>Genomic investigation of the strawberry pathogen Phytophthora fragariae indicates pathogenicity is determined by transcriptional variation in three key races.</title>
        <authorList>
            <person name="Adams T.M."/>
            <person name="Armitage A.D."/>
            <person name="Sobczyk M.K."/>
            <person name="Bates H.J."/>
            <person name="Dunwell J.M."/>
            <person name="Nellist C.F."/>
            <person name="Harrison R.J."/>
        </authorList>
    </citation>
    <scope>NUCLEOTIDE SEQUENCE [LARGE SCALE GENOMIC DNA]</scope>
    <source>
        <strain evidence="8 11">A4</strain>
        <strain evidence="7 12">BC-1</strain>
        <strain evidence="6 10">NOV-27</strain>
        <strain evidence="5 13">NOV-5</strain>
        <strain evidence="4 14">NOV-71</strain>
        <strain evidence="2 9">NOV-9</strain>
        <strain evidence="3 15">SCRP245</strain>
    </source>
</reference>
<dbReference type="Proteomes" id="UP000440732">
    <property type="component" value="Unassembled WGS sequence"/>
</dbReference>
<evidence type="ECO:0000313" key="8">
    <source>
        <dbReference type="EMBL" id="KAE9264945.1"/>
    </source>
</evidence>
<dbReference type="EMBL" id="QXFW01006574">
    <property type="protein sequence ID" value="KAE8958921.1"/>
    <property type="molecule type" value="Genomic_DNA"/>
</dbReference>
<evidence type="ECO:0000256" key="1">
    <source>
        <dbReference type="SAM" id="MobiDB-lite"/>
    </source>
</evidence>
<gene>
    <name evidence="8" type="ORF">PF001_g31086</name>
    <name evidence="7" type="ORF">PF002_g31441</name>
    <name evidence="6" type="ORF">PF005_g31286</name>
    <name evidence="5" type="ORF">PF006_g31114</name>
    <name evidence="4" type="ORF">PF007_g30909</name>
    <name evidence="2" type="ORF">PF009_g31398</name>
    <name evidence="3" type="ORF">PF011_g30594</name>
</gene>
<evidence type="ECO:0000313" key="12">
    <source>
        <dbReference type="Proteomes" id="UP000440367"/>
    </source>
</evidence>
<sequence length="330" mass="36541">MTGQSNSLQACQNRKLEKIRRKADYIGKPAWITHRNKLLRSSSLREFEDDNVVQAAIQHADQEVAQIKVKAYHTQESKVVRMGRLVCMISYSTMISEARRVVNIPNPRGKTKYTGNTTIAKVGSTSATEPPGRFVTLIQGQGAYARVSADAPIQVEFIAEGCPEYHTTFKLDWCIHKAMKDYYLGASCGKSELKELLFNEGPINDTSPLAKIFLSKTIDYKGRIRMGAFVQRARRLMASQTPSTPTGSLFTQDQVGAVSTTAVSSPGLPAQDDSADSDDDNPVLLTAEQYSELRGERVGPGHQQQAANTDGLKQFMSLQFDVIHRKLPAW</sequence>
<evidence type="ECO:0000313" key="11">
    <source>
        <dbReference type="Proteomes" id="UP000437068"/>
    </source>
</evidence>
<name>A0A6A3GP68_9STRA</name>
<dbReference type="Proteomes" id="UP000440367">
    <property type="component" value="Unassembled WGS sequence"/>
</dbReference>
<evidence type="ECO:0000313" key="2">
    <source>
        <dbReference type="EMBL" id="KAE8918285.1"/>
    </source>
</evidence>
<protein>
    <submittedName>
        <fullName evidence="3">Uncharacterized protein</fullName>
    </submittedName>
</protein>
<dbReference type="Proteomes" id="UP000429523">
    <property type="component" value="Unassembled WGS sequence"/>
</dbReference>
<dbReference type="EMBL" id="QXGE01006578">
    <property type="protein sequence ID" value="KAE9264945.1"/>
    <property type="molecule type" value="Genomic_DNA"/>
</dbReference>
<dbReference type="AlphaFoldDB" id="A0A6A3GP68"/>
<accession>A0A6A3GP68</accession>
<evidence type="ECO:0000313" key="6">
    <source>
        <dbReference type="EMBL" id="KAE9161343.1"/>
    </source>
</evidence>
<dbReference type="OrthoDB" id="10302564at2759"/>
<evidence type="ECO:0000313" key="7">
    <source>
        <dbReference type="EMBL" id="KAE9165097.1"/>
    </source>
</evidence>
<evidence type="ECO:0000313" key="3">
    <source>
        <dbReference type="EMBL" id="KAE8958921.1"/>
    </source>
</evidence>
<organism evidence="3 15">
    <name type="scientific">Phytophthora fragariae</name>
    <dbReference type="NCBI Taxonomy" id="53985"/>
    <lineage>
        <taxon>Eukaryota</taxon>
        <taxon>Sar</taxon>
        <taxon>Stramenopiles</taxon>
        <taxon>Oomycota</taxon>
        <taxon>Peronosporomycetes</taxon>
        <taxon>Peronosporales</taxon>
        <taxon>Peronosporaceae</taxon>
        <taxon>Phytophthora</taxon>
    </lineage>
</organism>
<dbReference type="Proteomes" id="UP000437068">
    <property type="component" value="Unassembled WGS sequence"/>
</dbReference>
<dbReference type="EMBL" id="QXGB01006176">
    <property type="protein sequence ID" value="KAE9161343.1"/>
    <property type="molecule type" value="Genomic_DNA"/>
</dbReference>
<evidence type="ECO:0000313" key="9">
    <source>
        <dbReference type="Proteomes" id="UP000429523"/>
    </source>
</evidence>
<dbReference type="Proteomes" id="UP000460718">
    <property type="component" value="Unassembled WGS sequence"/>
</dbReference>
<evidence type="ECO:0000313" key="10">
    <source>
        <dbReference type="Proteomes" id="UP000433483"/>
    </source>
</evidence>
<dbReference type="EMBL" id="QXFZ01006011">
    <property type="protein sequence ID" value="KAE9059570.1"/>
    <property type="molecule type" value="Genomic_DNA"/>
</dbReference>
<evidence type="ECO:0000313" key="15">
    <source>
        <dbReference type="Proteomes" id="UP000460718"/>
    </source>
</evidence>
<dbReference type="EMBL" id="QXGD01005753">
    <property type="protein sequence ID" value="KAE9165097.1"/>
    <property type="molecule type" value="Genomic_DNA"/>
</dbReference>
<evidence type="ECO:0000313" key="13">
    <source>
        <dbReference type="Proteomes" id="UP000440732"/>
    </source>
</evidence>
<evidence type="ECO:0000313" key="14">
    <source>
        <dbReference type="Proteomes" id="UP000441208"/>
    </source>
</evidence>
<dbReference type="EMBL" id="QXGF01005901">
    <property type="protein sequence ID" value="KAE8918285.1"/>
    <property type="molecule type" value="Genomic_DNA"/>
</dbReference>
<evidence type="ECO:0000313" key="4">
    <source>
        <dbReference type="EMBL" id="KAE9059570.1"/>
    </source>
</evidence>
<dbReference type="EMBL" id="QXGA01006559">
    <property type="protein sequence ID" value="KAE9062686.1"/>
    <property type="molecule type" value="Genomic_DNA"/>
</dbReference>
<keyword evidence="10" id="KW-1185">Reference proteome</keyword>
<proteinExistence type="predicted"/>
<dbReference type="Proteomes" id="UP000433483">
    <property type="component" value="Unassembled WGS sequence"/>
</dbReference>
<dbReference type="Proteomes" id="UP000441208">
    <property type="component" value="Unassembled WGS sequence"/>
</dbReference>
<evidence type="ECO:0000313" key="5">
    <source>
        <dbReference type="EMBL" id="KAE9062686.1"/>
    </source>
</evidence>